<accession>A0A9P7Z8W6</accession>
<sequence length="219" mass="25260">MWLKRCRGWKGERRCTASEHQSSKSKPYLLISTPSVTHYGCLVYVREKITCFSRRHIFWIHGNRPIHEEEVDIVKTKTLQRLVQAFLKLQTPLDTLTCRSLRKPHSYFRARTLNINPGRLSTQYRSTLPSPVSHSPDPDSPTSPLPPSRCMKLASFGCSANFVHCEHAKHANRQVPKLSQNISNQLCLPGYIFFRSLYYNLTRTQLYCSCHSVARVLLS</sequence>
<dbReference type="AlphaFoldDB" id="A0A9P7Z8W6"/>
<evidence type="ECO:0000256" key="1">
    <source>
        <dbReference type="SAM" id="MobiDB-lite"/>
    </source>
</evidence>
<evidence type="ECO:0000313" key="2">
    <source>
        <dbReference type="EMBL" id="KAG9247292.1"/>
    </source>
</evidence>
<gene>
    <name evidence="2" type="ORF">BJ878DRAFT_200857</name>
</gene>
<protein>
    <submittedName>
        <fullName evidence="2">Uncharacterized protein</fullName>
    </submittedName>
</protein>
<reference evidence="2" key="1">
    <citation type="journal article" date="2021" name="IMA Fungus">
        <title>Genomic characterization of three marine fungi, including Emericellopsis atlantica sp. nov. with signatures of a generalist lifestyle and marine biomass degradation.</title>
        <authorList>
            <person name="Hagestad O.C."/>
            <person name="Hou L."/>
            <person name="Andersen J.H."/>
            <person name="Hansen E.H."/>
            <person name="Altermark B."/>
            <person name="Li C."/>
            <person name="Kuhnert E."/>
            <person name="Cox R.J."/>
            <person name="Crous P.W."/>
            <person name="Spatafora J.W."/>
            <person name="Lail K."/>
            <person name="Amirebrahimi M."/>
            <person name="Lipzen A."/>
            <person name="Pangilinan J."/>
            <person name="Andreopoulos W."/>
            <person name="Hayes R.D."/>
            <person name="Ng V."/>
            <person name="Grigoriev I.V."/>
            <person name="Jackson S.A."/>
            <person name="Sutton T.D.S."/>
            <person name="Dobson A.D.W."/>
            <person name="Rama T."/>
        </authorList>
    </citation>
    <scope>NUCLEOTIDE SEQUENCE</scope>
    <source>
        <strain evidence="2">TRa3180A</strain>
    </source>
</reference>
<feature type="region of interest" description="Disordered" evidence="1">
    <location>
        <begin position="120"/>
        <end position="146"/>
    </location>
</feature>
<name>A0A9P7Z8W6_9HELO</name>
<dbReference type="Proteomes" id="UP000887226">
    <property type="component" value="Unassembled WGS sequence"/>
</dbReference>
<keyword evidence="3" id="KW-1185">Reference proteome</keyword>
<dbReference type="EMBL" id="MU253776">
    <property type="protein sequence ID" value="KAG9247292.1"/>
    <property type="molecule type" value="Genomic_DNA"/>
</dbReference>
<evidence type="ECO:0000313" key="3">
    <source>
        <dbReference type="Proteomes" id="UP000887226"/>
    </source>
</evidence>
<organism evidence="2 3">
    <name type="scientific">Calycina marina</name>
    <dbReference type="NCBI Taxonomy" id="1763456"/>
    <lineage>
        <taxon>Eukaryota</taxon>
        <taxon>Fungi</taxon>
        <taxon>Dikarya</taxon>
        <taxon>Ascomycota</taxon>
        <taxon>Pezizomycotina</taxon>
        <taxon>Leotiomycetes</taxon>
        <taxon>Helotiales</taxon>
        <taxon>Pezizellaceae</taxon>
        <taxon>Calycina</taxon>
    </lineage>
</organism>
<proteinExistence type="predicted"/>
<comment type="caution">
    <text evidence="2">The sequence shown here is derived from an EMBL/GenBank/DDBJ whole genome shotgun (WGS) entry which is preliminary data.</text>
</comment>